<dbReference type="EMBL" id="LAZR01036077">
    <property type="protein sequence ID" value="KKL25803.1"/>
    <property type="molecule type" value="Genomic_DNA"/>
</dbReference>
<name>A0A0F9EPL6_9ZZZZ</name>
<dbReference type="Pfam" id="PF00535">
    <property type="entry name" value="Glycos_transf_2"/>
    <property type="match status" value="1"/>
</dbReference>
<dbReference type="AlphaFoldDB" id="A0A0F9EPL6"/>
<dbReference type="PANTHER" id="PTHR43685:SF3">
    <property type="entry name" value="SLR2126 PROTEIN"/>
    <property type="match status" value="1"/>
</dbReference>
<dbReference type="InterPro" id="IPR001173">
    <property type="entry name" value="Glyco_trans_2-like"/>
</dbReference>
<reference evidence="2" key="1">
    <citation type="journal article" date="2015" name="Nature">
        <title>Complex archaea that bridge the gap between prokaryotes and eukaryotes.</title>
        <authorList>
            <person name="Spang A."/>
            <person name="Saw J.H."/>
            <person name="Jorgensen S.L."/>
            <person name="Zaremba-Niedzwiedzka K."/>
            <person name="Martijn J."/>
            <person name="Lind A.E."/>
            <person name="van Eijk R."/>
            <person name="Schleper C."/>
            <person name="Guy L."/>
            <person name="Ettema T.J."/>
        </authorList>
    </citation>
    <scope>NUCLEOTIDE SEQUENCE</scope>
</reference>
<evidence type="ECO:0000313" key="2">
    <source>
        <dbReference type="EMBL" id="KKL25803.1"/>
    </source>
</evidence>
<feature type="domain" description="Glycosyltransferase 2-like" evidence="1">
    <location>
        <begin position="7"/>
        <end position="165"/>
    </location>
</feature>
<evidence type="ECO:0000259" key="1">
    <source>
        <dbReference type="Pfam" id="PF00535"/>
    </source>
</evidence>
<dbReference type="InterPro" id="IPR029044">
    <property type="entry name" value="Nucleotide-diphossugar_trans"/>
</dbReference>
<dbReference type="SUPFAM" id="SSF53448">
    <property type="entry name" value="Nucleotide-diphospho-sugar transferases"/>
    <property type="match status" value="1"/>
</dbReference>
<gene>
    <name evidence="2" type="ORF">LCGC14_2401630</name>
</gene>
<dbReference type="Gene3D" id="3.90.550.10">
    <property type="entry name" value="Spore Coat Polysaccharide Biosynthesis Protein SpsA, Chain A"/>
    <property type="match status" value="1"/>
</dbReference>
<organism evidence="2">
    <name type="scientific">marine sediment metagenome</name>
    <dbReference type="NCBI Taxonomy" id="412755"/>
    <lineage>
        <taxon>unclassified sequences</taxon>
        <taxon>metagenomes</taxon>
        <taxon>ecological metagenomes</taxon>
    </lineage>
</organism>
<dbReference type="InterPro" id="IPR050834">
    <property type="entry name" value="Glycosyltransf_2"/>
</dbReference>
<comment type="caution">
    <text evidence="2">The sequence shown here is derived from an EMBL/GenBank/DDBJ whole genome shotgun (WGS) entry which is preliminary data.</text>
</comment>
<proteinExistence type="predicted"/>
<protein>
    <recommendedName>
        <fullName evidence="1">Glycosyltransferase 2-like domain-containing protein</fullName>
    </recommendedName>
</protein>
<accession>A0A0F9EPL6</accession>
<dbReference type="PANTHER" id="PTHR43685">
    <property type="entry name" value="GLYCOSYLTRANSFERASE"/>
    <property type="match status" value="1"/>
</dbReference>
<sequence>MRNKKISVVVPTRNRLENLNQLLISFKNLREFPLEIIIVDDGSIDQTQELLNKWESTVKRFFPIVFNNPKSEGPAVARNIGIQLASGDLIAFTDDDCIVHPHWVKEIQKSNIWNNKGQIVGIGGRVLPFRKGIVSDYFTFHRILEPPHYTQYLVTANACYLRSKLLEVNGFDECHKYPGGEDNGLSLNLFKLGYRFGYEKNMIVWHDYRTSLLSFMKTFYRYGKGCAEITQKHLLKNKQTYGIGDF</sequence>